<proteinExistence type="predicted"/>
<keyword evidence="2" id="KW-1185">Reference proteome</keyword>
<evidence type="ECO:0000313" key="2">
    <source>
        <dbReference type="Proteomes" id="UP000799776"/>
    </source>
</evidence>
<accession>A0A9P4LXZ5</accession>
<gene>
    <name evidence="1" type="ORF">K490DRAFT_57515</name>
</gene>
<sequence length="745" mass="83334">MPFVMEMLAYFHHSELIPDSVYQYGKENQNHPLHQPPTLHLLSSRILTALSDAAWGAHEAAVKEASKDQAQYNFLGHEIPGSRYKVRTPELGPEVWLELVLWSTLHGGWSLDGAAILDKMMTFEDEKRRWSAMYWRSQDTSSTGDLNKNDLLSLLGLRGVQANSPDRLSVEKTISVEVVAAFVHALLNSLRVGVGKRGQTPEDLLERIRKLKSFLSRSQAGLGGMSWDAVVIRFLESPGVRVETKPHLVQSLMTLVSPFGKELEYINAPKGGAGSSDVPLYVLDASAAPLGVLHRVISAHIKRGDTNGGFAALAQLQEFTDLNKSISLKLFFDSLMAETKGERKSRNTFDSNIPQIEFPSYYPQLTTHLMASILDLAAESEAYDFGQWLLFSEDIDGPLIPPSKYRDPVLAPSLIKFGTATRDAQLVQDVITAQTPEVGTLADLPNAVLQAFLGCQIENRRWDSVANILTFMTKRTEQSWSVGTLSRLAKELLLLERPTPDLSDAAREESLAKGKSIYRAMVRGVYGIENRQRIEDVHISMCFLASISPEWSDFCNSLWLRTGTRYIASESYTRYRYRFVFAAILQGVAQSRGSIDAKRFFCKWCLDPADAPAASNAPGGVPMMSRFRPTRAKQLERSPEHTIVVAQFDGEDICLRGQLLEPQIPYLRSIYTSALHERAQEYILLQQKADLLEVLEWAAAGLRHLGVEDEDIDRELGGMLSRGELRLEPKRKNYGFLNDEDDGID</sequence>
<dbReference type="Proteomes" id="UP000799776">
    <property type="component" value="Unassembled WGS sequence"/>
</dbReference>
<evidence type="ECO:0000313" key="1">
    <source>
        <dbReference type="EMBL" id="KAF2086596.1"/>
    </source>
</evidence>
<name>A0A9P4LXZ5_9PEZI</name>
<dbReference type="AlphaFoldDB" id="A0A9P4LXZ5"/>
<organism evidence="1 2">
    <name type="scientific">Saccharata proteae CBS 121410</name>
    <dbReference type="NCBI Taxonomy" id="1314787"/>
    <lineage>
        <taxon>Eukaryota</taxon>
        <taxon>Fungi</taxon>
        <taxon>Dikarya</taxon>
        <taxon>Ascomycota</taxon>
        <taxon>Pezizomycotina</taxon>
        <taxon>Dothideomycetes</taxon>
        <taxon>Dothideomycetes incertae sedis</taxon>
        <taxon>Botryosphaeriales</taxon>
        <taxon>Saccharataceae</taxon>
        <taxon>Saccharata</taxon>
    </lineage>
</organism>
<protein>
    <submittedName>
        <fullName evidence="1">Uncharacterized protein</fullName>
    </submittedName>
</protein>
<comment type="caution">
    <text evidence="1">The sequence shown here is derived from an EMBL/GenBank/DDBJ whole genome shotgun (WGS) entry which is preliminary data.</text>
</comment>
<dbReference type="EMBL" id="ML978723">
    <property type="protein sequence ID" value="KAF2086596.1"/>
    <property type="molecule type" value="Genomic_DNA"/>
</dbReference>
<reference evidence="1" key="1">
    <citation type="journal article" date="2020" name="Stud. Mycol.">
        <title>101 Dothideomycetes genomes: a test case for predicting lifestyles and emergence of pathogens.</title>
        <authorList>
            <person name="Haridas S."/>
            <person name="Albert R."/>
            <person name="Binder M."/>
            <person name="Bloem J."/>
            <person name="Labutti K."/>
            <person name="Salamov A."/>
            <person name="Andreopoulos B."/>
            <person name="Baker S."/>
            <person name="Barry K."/>
            <person name="Bills G."/>
            <person name="Bluhm B."/>
            <person name="Cannon C."/>
            <person name="Castanera R."/>
            <person name="Culley D."/>
            <person name="Daum C."/>
            <person name="Ezra D."/>
            <person name="Gonzalez J."/>
            <person name="Henrissat B."/>
            <person name="Kuo A."/>
            <person name="Liang C."/>
            <person name="Lipzen A."/>
            <person name="Lutzoni F."/>
            <person name="Magnuson J."/>
            <person name="Mondo S."/>
            <person name="Nolan M."/>
            <person name="Ohm R."/>
            <person name="Pangilinan J."/>
            <person name="Park H.-J."/>
            <person name="Ramirez L."/>
            <person name="Alfaro M."/>
            <person name="Sun H."/>
            <person name="Tritt A."/>
            <person name="Yoshinaga Y."/>
            <person name="Zwiers L.-H."/>
            <person name="Turgeon B."/>
            <person name="Goodwin S."/>
            <person name="Spatafora J."/>
            <person name="Crous P."/>
            <person name="Grigoriev I."/>
        </authorList>
    </citation>
    <scope>NUCLEOTIDE SEQUENCE</scope>
    <source>
        <strain evidence="1">CBS 121410</strain>
    </source>
</reference>
<dbReference type="OrthoDB" id="5341924at2759"/>